<dbReference type="FunFam" id="3.30.160.60:FF:000145">
    <property type="entry name" value="Zinc finger protein 574"/>
    <property type="match status" value="1"/>
</dbReference>
<gene>
    <name evidence="11 12 13 14 15 16 17" type="primary">LOC110975629</name>
</gene>
<feature type="compositionally biased region" description="Basic and acidic residues" evidence="8">
    <location>
        <begin position="2075"/>
        <end position="2101"/>
    </location>
</feature>
<feature type="region of interest" description="Disordered" evidence="8">
    <location>
        <begin position="1554"/>
        <end position="1600"/>
    </location>
</feature>
<reference evidence="11 12" key="1">
    <citation type="submission" date="2025-04" db="UniProtKB">
        <authorList>
            <consortium name="RefSeq"/>
        </authorList>
    </citation>
    <scope>IDENTIFICATION</scope>
</reference>
<feature type="compositionally biased region" description="Acidic residues" evidence="8">
    <location>
        <begin position="2796"/>
        <end position="2811"/>
    </location>
</feature>
<feature type="region of interest" description="Disordered" evidence="8">
    <location>
        <begin position="995"/>
        <end position="1041"/>
    </location>
</feature>
<feature type="compositionally biased region" description="Low complexity" evidence="8">
    <location>
        <begin position="1369"/>
        <end position="1380"/>
    </location>
</feature>
<feature type="compositionally biased region" description="Polar residues" evidence="8">
    <location>
        <begin position="1857"/>
        <end position="1873"/>
    </location>
</feature>
<comment type="subcellular location">
    <subcellularLocation>
        <location evidence="1">Nucleus</location>
    </subcellularLocation>
</comment>
<dbReference type="RefSeq" id="XP_022083937.1">
    <property type="nucleotide sequence ID" value="XM_022228245.1"/>
</dbReference>
<feature type="region of interest" description="Disordered" evidence="8">
    <location>
        <begin position="1745"/>
        <end position="1804"/>
    </location>
</feature>
<dbReference type="OMA" id="RNLINTH"/>
<dbReference type="Pfam" id="PF00096">
    <property type="entry name" value="zf-C2H2"/>
    <property type="match status" value="2"/>
</dbReference>
<dbReference type="GO" id="GO:0005634">
    <property type="term" value="C:nucleus"/>
    <property type="evidence" value="ECO:0007669"/>
    <property type="project" value="UniProtKB-SubCell"/>
</dbReference>
<feature type="compositionally biased region" description="Basic residues" evidence="8">
    <location>
        <begin position="1115"/>
        <end position="1124"/>
    </location>
</feature>
<feature type="compositionally biased region" description="Polar residues" evidence="8">
    <location>
        <begin position="3038"/>
        <end position="3048"/>
    </location>
</feature>
<feature type="compositionally biased region" description="Basic and acidic residues" evidence="8">
    <location>
        <begin position="1876"/>
        <end position="1885"/>
    </location>
</feature>
<evidence type="ECO:0000256" key="3">
    <source>
        <dbReference type="ARBA" id="ARBA00022737"/>
    </source>
</evidence>
<feature type="compositionally biased region" description="Acidic residues" evidence="8">
    <location>
        <begin position="120"/>
        <end position="134"/>
    </location>
</feature>
<evidence type="ECO:0000256" key="6">
    <source>
        <dbReference type="ARBA" id="ARBA00023242"/>
    </source>
</evidence>
<dbReference type="FunFam" id="3.30.160.60:FF:000446">
    <property type="entry name" value="Zinc finger protein"/>
    <property type="match status" value="1"/>
</dbReference>
<dbReference type="RefSeq" id="XP_022083935.1">
    <property type="nucleotide sequence ID" value="XM_022228243.1"/>
</dbReference>
<feature type="compositionally biased region" description="Basic and acidic residues" evidence="8">
    <location>
        <begin position="96"/>
        <end position="106"/>
    </location>
</feature>
<protein>
    <submittedName>
        <fullName evidence="11 12">Uncharacterized protein LOC110975629</fullName>
    </submittedName>
</protein>
<feature type="compositionally biased region" description="Low complexity" evidence="8">
    <location>
        <begin position="1886"/>
        <end position="1899"/>
    </location>
</feature>
<feature type="compositionally biased region" description="Basic and acidic residues" evidence="8">
    <location>
        <begin position="1759"/>
        <end position="1773"/>
    </location>
</feature>
<dbReference type="Proteomes" id="UP000694845">
    <property type="component" value="Unplaced"/>
</dbReference>
<evidence type="ECO:0000313" key="12">
    <source>
        <dbReference type="RefSeq" id="XP_022083937.1"/>
    </source>
</evidence>
<dbReference type="GO" id="GO:0008270">
    <property type="term" value="F:zinc ion binding"/>
    <property type="evidence" value="ECO:0007669"/>
    <property type="project" value="UniProtKB-KW"/>
</dbReference>
<dbReference type="SMART" id="SM00355">
    <property type="entry name" value="ZnF_C2H2"/>
    <property type="match status" value="9"/>
</dbReference>
<dbReference type="RefSeq" id="XP_022083941.1">
    <property type="nucleotide sequence ID" value="XM_022228249.1"/>
</dbReference>
<feature type="domain" description="C2H2-type" evidence="9">
    <location>
        <begin position="1060"/>
        <end position="1082"/>
    </location>
</feature>
<accession>A0A8B7XUM7</accession>
<feature type="region of interest" description="Disordered" evidence="8">
    <location>
        <begin position="2179"/>
        <end position="2203"/>
    </location>
</feature>
<evidence type="ECO:0000256" key="5">
    <source>
        <dbReference type="ARBA" id="ARBA00022833"/>
    </source>
</evidence>
<dbReference type="GO" id="GO:0043565">
    <property type="term" value="F:sequence-specific DNA binding"/>
    <property type="evidence" value="ECO:0007669"/>
    <property type="project" value="TreeGrafter"/>
</dbReference>
<feature type="compositionally biased region" description="Polar residues" evidence="8">
    <location>
        <begin position="1745"/>
        <end position="1758"/>
    </location>
</feature>
<feature type="region of interest" description="Disordered" evidence="8">
    <location>
        <begin position="776"/>
        <end position="814"/>
    </location>
</feature>
<feature type="region of interest" description="Disordered" evidence="8">
    <location>
        <begin position="1106"/>
        <end position="1292"/>
    </location>
</feature>
<feature type="region of interest" description="Disordered" evidence="8">
    <location>
        <begin position="458"/>
        <end position="489"/>
    </location>
</feature>
<organism evidence="10 17">
    <name type="scientific">Acanthaster planci</name>
    <name type="common">Crown-of-thorns starfish</name>
    <dbReference type="NCBI Taxonomy" id="133434"/>
    <lineage>
        <taxon>Eukaryota</taxon>
        <taxon>Metazoa</taxon>
        <taxon>Echinodermata</taxon>
        <taxon>Eleutherozoa</taxon>
        <taxon>Asterozoa</taxon>
        <taxon>Asteroidea</taxon>
        <taxon>Valvatacea</taxon>
        <taxon>Valvatida</taxon>
        <taxon>Acanthasteridae</taxon>
        <taxon>Acanthaster</taxon>
    </lineage>
</organism>
<dbReference type="PROSITE" id="PS00028">
    <property type="entry name" value="ZINC_FINGER_C2H2_1"/>
    <property type="match status" value="5"/>
</dbReference>
<feature type="compositionally biased region" description="Basic and acidic residues" evidence="8">
    <location>
        <begin position="2748"/>
        <end position="2795"/>
    </location>
</feature>
<feature type="compositionally biased region" description="Polar residues" evidence="8">
    <location>
        <begin position="2313"/>
        <end position="2329"/>
    </location>
</feature>
<feature type="compositionally biased region" description="Acidic residues" evidence="8">
    <location>
        <begin position="1151"/>
        <end position="1171"/>
    </location>
</feature>
<dbReference type="PROSITE" id="PS50157">
    <property type="entry name" value="ZINC_FINGER_C2H2_2"/>
    <property type="match status" value="8"/>
</dbReference>
<keyword evidence="3" id="KW-0677">Repeat</keyword>
<feature type="region of interest" description="Disordered" evidence="8">
    <location>
        <begin position="2218"/>
        <end position="2501"/>
    </location>
</feature>
<feature type="region of interest" description="Disordered" evidence="8">
    <location>
        <begin position="232"/>
        <end position="272"/>
    </location>
</feature>
<feature type="domain" description="C2H2-type" evidence="9">
    <location>
        <begin position="2500"/>
        <end position="2527"/>
    </location>
</feature>
<dbReference type="GO" id="GO:0000981">
    <property type="term" value="F:DNA-binding transcription factor activity, RNA polymerase II-specific"/>
    <property type="evidence" value="ECO:0007669"/>
    <property type="project" value="TreeGrafter"/>
</dbReference>
<feature type="region of interest" description="Disordered" evidence="8">
    <location>
        <begin position="1472"/>
        <end position="1495"/>
    </location>
</feature>
<evidence type="ECO:0000313" key="11">
    <source>
        <dbReference type="RefSeq" id="XP_022083935.1"/>
    </source>
</evidence>
<dbReference type="PANTHER" id="PTHR24408">
    <property type="entry name" value="ZINC FINGER PROTEIN"/>
    <property type="match status" value="1"/>
</dbReference>
<feature type="compositionally biased region" description="Basic residues" evidence="8">
    <location>
        <begin position="1003"/>
        <end position="1018"/>
    </location>
</feature>
<feature type="region of interest" description="Disordered" evidence="8">
    <location>
        <begin position="367"/>
        <end position="409"/>
    </location>
</feature>
<feature type="domain" description="C2H2-type" evidence="9">
    <location>
        <begin position="2526"/>
        <end position="2554"/>
    </location>
</feature>
<feature type="compositionally biased region" description="Polar residues" evidence="8">
    <location>
        <begin position="1237"/>
        <end position="1248"/>
    </location>
</feature>
<keyword evidence="4 7" id="KW-0863">Zinc-finger</keyword>
<feature type="compositionally biased region" description="Low complexity" evidence="8">
    <location>
        <begin position="473"/>
        <end position="489"/>
    </location>
</feature>
<feature type="domain" description="C2H2-type" evidence="9">
    <location>
        <begin position="2979"/>
        <end position="3007"/>
    </location>
</feature>
<feature type="compositionally biased region" description="Polar residues" evidence="8">
    <location>
        <begin position="27"/>
        <end position="41"/>
    </location>
</feature>
<feature type="compositionally biased region" description="Low complexity" evidence="8">
    <location>
        <begin position="2128"/>
        <end position="2141"/>
    </location>
</feature>
<feature type="region of interest" description="Disordered" evidence="8">
    <location>
        <begin position="2075"/>
        <end position="2148"/>
    </location>
</feature>
<feature type="compositionally biased region" description="Polar residues" evidence="8">
    <location>
        <begin position="1477"/>
        <end position="1486"/>
    </location>
</feature>
<feature type="compositionally biased region" description="Basic and acidic residues" evidence="8">
    <location>
        <begin position="247"/>
        <end position="265"/>
    </location>
</feature>
<evidence type="ECO:0000256" key="2">
    <source>
        <dbReference type="ARBA" id="ARBA00022723"/>
    </source>
</evidence>
<feature type="compositionally biased region" description="Basic and acidic residues" evidence="8">
    <location>
        <begin position="2190"/>
        <end position="2199"/>
    </location>
</feature>
<feature type="region of interest" description="Disordered" evidence="8">
    <location>
        <begin position="1848"/>
        <end position="1917"/>
    </location>
</feature>
<feature type="domain" description="C2H2-type" evidence="9">
    <location>
        <begin position="1086"/>
        <end position="1114"/>
    </location>
</feature>
<sequence>MDDPTVPSIKDPLSVELPLDSVITEPSGDSPNTETDAHQGTENNLAVDGKAAPEELPIIATQGIIEPGGVAIVVPTSPVLAPPLAVKTQEPSPDPSEDRGWLHRDLLSNTESVPLGPTSDLEETHEEVAVEEENSGSGIPNVPSNTMTSTQSGDGDTQCSDTSLEHEPPESPLSLHPLDEQGDPVLANSEAATKQDVASQLSPKIRNAALPNRSNSLEAKKNRLQDILKAKTKDLSMGAQKQLFPPKPDETHRSSENVEADRDSGDLCELPPNTEIVRPAVVAQTPEPILITDRDSPQLKQVVQRADISSNEPRLIINKPVTQIMAKSKRKAKKPLPNRSSLESMIDAASDLTDFFSIANTLDDSEEEDVVVVSDHTEPASSSVAQTPKDTPSAERAKSTSVIKAPDAATAAQQKVATTSSSDARSTAWVAKQGNVVTFSQPTSTATGTMNIIHTTANRPSSSQAETPQPSLAPQQAVNPQPQAQLGQPTQYVQQVLQPQQPQLSLLQQKLIQPLQPGSILPQGQILVQGNIVQGNILQTGLTSVGGVQQTISSTGSLIMQQAQQPAQQQFVPLQQVPVGSPVIQQTAVIPSVYQSQLPIIQQTAHQLPVSSTPQANNTIFTCSSPTPTLIKPQQTVFLLQRGDTLKLDSHGNLIVVGKESQEGNTGQLPIIQPGSSILPVNTVKNLLNTRHHCDTSVSQEPAGMTVSSSVAQRGFLASTTASQGSVMQVTPTVSGHTAISSFNRPVVIGKQPVASVQPQRQKSLCPNPELELMQSTSCTSGSDISATPTRDADSGSMKSEVITTGSGTSEVPTTASTKGGIKIFQCEKCKKLFVSKASLFNHLAAEMHTDNIPEHVRLPYRCNACDARFAFKASLSFHHSRPCVPEKPAFNIICSICKLRFKALVDLERHVVRCHHLLPSQNPEFVNKDPDEKQDKYLLPRCARIFPKPVPSTLADNPAAKKWNATFKKACVAKEVKSEGLSVITETADSESRPPIKLVMSVKRKKKSRHHSKKRRRSSSEHGRSASHCAAKVLKDQNANTRNLINTHGRYLNKSQRPFSCKICSKGFTSEHCLLEHIKTHIKPFSCSLCGWKSARKDNVLKHIQLQHGGPEYRRKRASKSKKSQPSPVSSEGEEEDLMEVEGEVRPVGEEDERSDNEDPEMELDDDDLPNDYFGSEKYHGYDDSSDDDNSRGGTRKTDKKASDKHADKGASGNQGKDGNGKEPTTPVPPDHNYVTHMQSSPDSTDPTQEKESGANNARPSKEVDRSGTGIAPDVTYSSSEKTQVKKDYTHLPETDVSKLCSQDGMEISDQQEQLCSTARHNKGMGDLKIKVNSSEIDSHTSGQTTEAASSEQLKSSKNTPSIVNENSQGLESSIGSSSDAHRVQVLSSQESGSSDSSVTPKTKDTIISIPKVIPACSEDTDNGTDASTEQNTELVPACVTQKQQDQDSLDCDASTIVKHFAFDVVKVSKSPDDAGTQTRLSNDLSAEGKTHQTELLSISDEGVQTDTIKVTSEVLPGDSENTSLNDHEDDVVENKGSIKSLSDFDSDEDILEWTSSDHDSDEESVLAEDGVSKIQPRPILLRDEEESQTGASEALDESVVIDDENLEIRPKYLKAHEVASNNETFDDTDRADEVGSRNTYYTVLNAEGSESDPHEDGYVAFMDGTAEAEIPESTETDNVFPVSSPATEPVHIDCLEGEDESSVTDVSQEQAKCSTSPDVRVKTEYLTLDEADMDDIPANETLSIQSPRESGVSSHSRALDHPVEMDSHEGESPEEEVEDDIEQVRVPRPQLPKQCRDLSVDSTVRVKQEPVNLEEADPQVVHVNIPADGYVGGSLRKAVSPLCSSHDMGGMHTSELPSATKNETPNENRATSPRRREGVDLVDKQQQTSKSLSLSNSAETRQAVPQTSKPSREQVLPIISAVSSLREAADRIEGTNPPRKSVILEALNRPSQQYPPQQFGPTSPSFDPRAMYNAIGVPMMDPSTGQPYLPRFPHPSNPYISMFHSGSLVDPRDPYFPGHLPVPPPAAMNYCHRPPHMGATLPESRFPSPNCFPPVMDRGDSYPESRDYQVLEKQRPNMHKMPPDKHQRERLPRNRWEKQKHQHLRKRLQERQQFRMQNGYPPHGYPSPKAAFSSASPGSTQPDRFIFPKYPYEESVGNHMMRNPTNREPADAVISASSHYHKANSRRQRSEETRPHDLQIVPTPHEFSEIGKQPIHLEQNNPHGTSSQRMGDPYSHAAHIPGRPVAQGETPISARATAPPLRQGLPGDTSVPQVISGTAPNHEINIPRQVDNGLQNDQPPPLVYQGPQKAQDLSLQKPTETPINNLPSKGHPLEGPSRRESTDPVDVPSDPEKTVQFSEYAREPQNGAEVTSPRDSMQPISKPLPPAPPPPALHSLYDDPPGKLPYGQGESMESRISHPPLAHQHHPPPEYMPGTSGSFIPPPIHVGPSHIPSSLPSPKSVPCSPKKRHSSSGSSDQQKSPRRRKRSRADENPEDRPYACHICGNRFKRSNNLTDHVRIHSRPYKCGECSFDTTRWQYLADHLKKNHSFEGDAKELEMMFKSGKRLKPTDHIPETCYQPLASKSKIDEVTVRPVRNGFSPGSRSMVVPPSTIILPRGSDIVHRGRSRKRSHHVDDDQDEDLVDFFGVAANQEDEDSTVTPVTLSKVSPKEELDDAESGSANGSQISPGSAQAQTSPKESPITPPKSDATWSKRKQLIPIKVTEDLVQEEITSGLKTTSTSPQENGEVNHDYDLMVNRMEEHILEEAKKEELEQEESTGKEDFKQEDNEEKVDATLEDETREDEMEEEDKEGSSSIDSSDQDCSATYHVTTKVNDSVDESDEDVMYTPSGRPKRRTGNYTFKGKQRRHSENEDPEYKPNRQRPFRKKRGIMLKIHIKRGKKRGRPRSKAVSDSSSFRAEALSTHIGGGLDLTPYYTIVDTNSGDLDRRPYQCKFNDCNKRFKSKQHMREHLFTHLKPYKCDGCGMGFARTDYLAMHMRDMHKMSPTRADLYNKRKCANGRAMACRMRPSKDKRRQELQQSFQINKEL</sequence>
<feature type="compositionally biased region" description="Polar residues" evidence="8">
    <location>
        <begin position="190"/>
        <end position="202"/>
    </location>
</feature>
<evidence type="ECO:0000313" key="14">
    <source>
        <dbReference type="RefSeq" id="XP_022083939.1"/>
    </source>
</evidence>
<keyword evidence="5" id="KW-0862">Zinc</keyword>
<feature type="region of interest" description="Disordered" evidence="8">
    <location>
        <begin position="3026"/>
        <end position="3048"/>
    </location>
</feature>
<feature type="region of interest" description="Disordered" evidence="8">
    <location>
        <begin position="2651"/>
        <end position="2884"/>
    </location>
</feature>
<feature type="region of interest" description="Disordered" evidence="8">
    <location>
        <begin position="1"/>
        <end position="41"/>
    </location>
</feature>
<evidence type="ECO:0000256" key="8">
    <source>
        <dbReference type="SAM" id="MobiDB-lite"/>
    </source>
</evidence>
<proteinExistence type="predicted"/>
<dbReference type="InterPro" id="IPR036236">
    <property type="entry name" value="Znf_C2H2_sf"/>
</dbReference>
<feature type="compositionally biased region" description="Polar residues" evidence="8">
    <location>
        <begin position="379"/>
        <end position="390"/>
    </location>
</feature>
<evidence type="ECO:0000313" key="15">
    <source>
        <dbReference type="RefSeq" id="XP_022083940.1"/>
    </source>
</evidence>
<feature type="compositionally biased region" description="Polar residues" evidence="8">
    <location>
        <begin position="1900"/>
        <end position="1911"/>
    </location>
</feature>
<feature type="compositionally biased region" description="Polar residues" evidence="8">
    <location>
        <begin position="2680"/>
        <end position="2699"/>
    </location>
</feature>
<name>A0A8B7XUM7_ACAPL</name>
<feature type="compositionally biased region" description="Basic and acidic residues" evidence="8">
    <location>
        <begin position="2490"/>
        <end position="2500"/>
    </location>
</feature>
<evidence type="ECO:0000259" key="9">
    <source>
        <dbReference type="PROSITE" id="PS50157"/>
    </source>
</evidence>
<feature type="compositionally biased region" description="Basic and acidic residues" evidence="8">
    <location>
        <begin position="2869"/>
        <end position="2879"/>
    </location>
</feature>
<evidence type="ECO:0000313" key="16">
    <source>
        <dbReference type="RefSeq" id="XP_022083941.1"/>
    </source>
</evidence>
<feature type="compositionally biased region" description="Polar residues" evidence="8">
    <location>
        <begin position="2272"/>
        <end position="2281"/>
    </location>
</feature>
<dbReference type="OrthoDB" id="10072647at2759"/>
<feature type="region of interest" description="Disordered" evidence="8">
    <location>
        <begin position="1517"/>
        <end position="1542"/>
    </location>
</feature>
<evidence type="ECO:0000313" key="10">
    <source>
        <dbReference type="Proteomes" id="UP000694845"/>
    </source>
</evidence>
<feature type="compositionally biased region" description="Pro residues" evidence="8">
    <location>
        <begin position="2384"/>
        <end position="2394"/>
    </location>
</feature>
<feature type="compositionally biased region" description="Low complexity" evidence="8">
    <location>
        <begin position="2814"/>
        <end position="2825"/>
    </location>
</feature>
<feature type="compositionally biased region" description="Polar residues" evidence="8">
    <location>
        <begin position="802"/>
        <end position="814"/>
    </location>
</feature>
<keyword evidence="6" id="KW-0539">Nucleus</keyword>
<dbReference type="PANTHER" id="PTHR24408:SF58">
    <property type="entry name" value="TRANSCRIPTION FACTOR (TFIIIA), PUTATIVE (AFU_ORTHOLOGUE AFUA_1G05150)-RELATED"/>
    <property type="match status" value="1"/>
</dbReference>
<feature type="compositionally biased region" description="Polar residues" evidence="8">
    <location>
        <begin position="135"/>
        <end position="162"/>
    </location>
</feature>
<feature type="compositionally biased region" description="Polar residues" evidence="8">
    <location>
        <begin position="1333"/>
        <end position="1368"/>
    </location>
</feature>
<feature type="compositionally biased region" description="Low complexity" evidence="8">
    <location>
        <begin position="2454"/>
        <end position="2466"/>
    </location>
</feature>
<feature type="compositionally biased region" description="Acidic residues" evidence="8">
    <location>
        <begin position="1774"/>
        <end position="1783"/>
    </location>
</feature>
<feature type="region of interest" description="Disordered" evidence="8">
    <location>
        <begin position="1328"/>
        <end position="1432"/>
    </location>
</feature>
<feature type="compositionally biased region" description="Polar residues" evidence="8">
    <location>
        <begin position="458"/>
        <end position="472"/>
    </location>
</feature>
<feature type="domain" description="C2H2-type" evidence="9">
    <location>
        <begin position="2951"/>
        <end position="2980"/>
    </location>
</feature>
<evidence type="ECO:0000256" key="1">
    <source>
        <dbReference type="ARBA" id="ARBA00004123"/>
    </source>
</evidence>
<dbReference type="KEGG" id="aplc:110975629"/>
<feature type="compositionally biased region" description="Polar residues" evidence="8">
    <location>
        <begin position="776"/>
        <end position="789"/>
    </location>
</feature>
<dbReference type="SUPFAM" id="SSF57667">
    <property type="entry name" value="beta-beta-alpha zinc fingers"/>
    <property type="match status" value="4"/>
</dbReference>
<feature type="compositionally biased region" description="Polar residues" evidence="8">
    <location>
        <begin position="2731"/>
        <end position="2747"/>
    </location>
</feature>
<dbReference type="GeneID" id="110975629"/>
<evidence type="ECO:0000256" key="4">
    <source>
        <dbReference type="ARBA" id="ARBA00022771"/>
    </source>
</evidence>
<keyword evidence="10" id="KW-1185">Reference proteome</keyword>
<dbReference type="InterPro" id="IPR013087">
    <property type="entry name" value="Znf_C2H2_type"/>
</dbReference>
<feature type="domain" description="C2H2-type" evidence="9">
    <location>
        <begin position="861"/>
        <end position="889"/>
    </location>
</feature>
<evidence type="ECO:0000313" key="13">
    <source>
        <dbReference type="RefSeq" id="XP_022083938.1"/>
    </source>
</evidence>
<dbReference type="RefSeq" id="XP_022083942.1">
    <property type="nucleotide sequence ID" value="XM_022228250.1"/>
</dbReference>
<feature type="region of interest" description="Disordered" evidence="8">
    <location>
        <begin position="84"/>
        <end position="220"/>
    </location>
</feature>
<evidence type="ECO:0000256" key="7">
    <source>
        <dbReference type="PROSITE-ProRule" id="PRU00042"/>
    </source>
</evidence>
<keyword evidence="2" id="KW-0479">Metal-binding</keyword>
<dbReference type="Gene3D" id="3.30.160.60">
    <property type="entry name" value="Classic Zinc Finger"/>
    <property type="match status" value="5"/>
</dbReference>
<dbReference type="RefSeq" id="XP_022083938.1">
    <property type="nucleotide sequence ID" value="XM_022228246.1"/>
</dbReference>
<feature type="compositionally biased region" description="Polar residues" evidence="8">
    <location>
        <begin position="2220"/>
        <end position="2231"/>
    </location>
</feature>
<feature type="compositionally biased region" description="Acidic residues" evidence="8">
    <location>
        <begin position="1133"/>
        <end position="1143"/>
    </location>
</feature>
<evidence type="ECO:0000313" key="17">
    <source>
        <dbReference type="RefSeq" id="XP_022083942.1"/>
    </source>
</evidence>
<dbReference type="RefSeq" id="XP_022083940.1">
    <property type="nucleotide sequence ID" value="XM_022228248.1"/>
</dbReference>
<feature type="domain" description="C2H2-type" evidence="9">
    <location>
        <begin position="825"/>
        <end position="854"/>
    </location>
</feature>
<dbReference type="RefSeq" id="XP_022083939.1">
    <property type="nucleotide sequence ID" value="XM_022228247.1"/>
</dbReference>
<feature type="compositionally biased region" description="Low complexity" evidence="8">
    <location>
        <begin position="1389"/>
        <end position="1399"/>
    </location>
</feature>
<feature type="compositionally biased region" description="Basic and acidic residues" evidence="8">
    <location>
        <begin position="1197"/>
        <end position="1210"/>
    </location>
</feature>